<reference evidence="2" key="1">
    <citation type="submission" date="2018-02" db="EMBL/GenBank/DDBJ databases">
        <authorList>
            <person name="Hausmann B."/>
        </authorList>
    </citation>
    <scope>NUCLEOTIDE SEQUENCE [LARGE SCALE GENOMIC DNA]</scope>
    <source>
        <strain evidence="2">Peat soil MAG SbF1</strain>
    </source>
</reference>
<dbReference type="AlphaFoldDB" id="A0A2U3JYT8"/>
<dbReference type="Proteomes" id="UP000238916">
    <property type="component" value="Unassembled WGS sequence"/>
</dbReference>
<sequence>MLTTQSKLTVQAPALGSGVHPTPESIPFGIAASAILSTGDYRAR</sequence>
<proteinExistence type="predicted"/>
<accession>A0A2U3JYT8</accession>
<protein>
    <submittedName>
        <fullName evidence="1">Uncharacterized protein</fullName>
    </submittedName>
</protein>
<gene>
    <name evidence="1" type="ORF">SBF1_1130006</name>
</gene>
<organism evidence="1 2">
    <name type="scientific">Candidatus Desulfosporosinus infrequens</name>
    <dbReference type="NCBI Taxonomy" id="2043169"/>
    <lineage>
        <taxon>Bacteria</taxon>
        <taxon>Bacillati</taxon>
        <taxon>Bacillota</taxon>
        <taxon>Clostridia</taxon>
        <taxon>Eubacteriales</taxon>
        <taxon>Desulfitobacteriaceae</taxon>
        <taxon>Desulfosporosinus</taxon>
    </lineage>
</organism>
<evidence type="ECO:0000313" key="1">
    <source>
        <dbReference type="EMBL" id="SPF32616.1"/>
    </source>
</evidence>
<evidence type="ECO:0000313" key="2">
    <source>
        <dbReference type="Proteomes" id="UP000238916"/>
    </source>
</evidence>
<name>A0A2U3JYT8_9FIRM</name>
<dbReference type="EMBL" id="OMOF01000017">
    <property type="protein sequence ID" value="SPF32616.1"/>
    <property type="molecule type" value="Genomic_DNA"/>
</dbReference>